<keyword evidence="4" id="KW-1185">Reference proteome</keyword>
<keyword evidence="2" id="KW-1277">Toxin-antitoxin system</keyword>
<dbReference type="RefSeq" id="WP_078745143.1">
    <property type="nucleotide sequence ID" value="NZ_FUXG01000009.1"/>
</dbReference>
<reference evidence="3 4" key="1">
    <citation type="submission" date="2017-01" db="EMBL/GenBank/DDBJ databases">
        <title>Genome Sequencing of a Marine Spirillum, Oceanospirillum multiglobuliferum ATCC 33336, from Japan.</title>
        <authorList>
            <person name="Carney J.G."/>
            <person name="Trachtenberg A.M."/>
            <person name="Rheaume B.A."/>
            <person name="Linnane J.D."/>
            <person name="Pitts N.L."/>
            <person name="Mykles D.L."/>
            <person name="Maclea K.S."/>
        </authorList>
    </citation>
    <scope>NUCLEOTIDE SEQUENCE [LARGE SCALE GENOMIC DNA]</scope>
    <source>
        <strain evidence="3 4">ATCC 33336</strain>
    </source>
</reference>
<dbReference type="STRING" id="64969.SAMN02745127_01531"/>
<dbReference type="Pfam" id="PF05016">
    <property type="entry name" value="ParE_toxin"/>
    <property type="match status" value="1"/>
</dbReference>
<dbReference type="Proteomes" id="UP000191418">
    <property type="component" value="Unassembled WGS sequence"/>
</dbReference>
<dbReference type="InterPro" id="IPR007712">
    <property type="entry name" value="RelE/ParE_toxin"/>
</dbReference>
<dbReference type="PANTHER" id="PTHR33755">
    <property type="entry name" value="TOXIN PARE1-RELATED"/>
    <property type="match status" value="1"/>
</dbReference>
<sequence>MAEVIWTESALSDLNDVAEYIAIENVVAAKQLVQTIFSKVERLEVFPESGRIPPELEHFSYREVVANPCRVFYKQDGDRVFILFVMRAERDLRKFLLSRQKPLGMSG</sequence>
<organism evidence="3 4">
    <name type="scientific">Oceanospirillum multiglobuliferum</name>
    <dbReference type="NCBI Taxonomy" id="64969"/>
    <lineage>
        <taxon>Bacteria</taxon>
        <taxon>Pseudomonadati</taxon>
        <taxon>Pseudomonadota</taxon>
        <taxon>Gammaproteobacteria</taxon>
        <taxon>Oceanospirillales</taxon>
        <taxon>Oceanospirillaceae</taxon>
        <taxon>Oceanospirillum</taxon>
    </lineage>
</organism>
<gene>
    <name evidence="3" type="ORF">BTE48_09600</name>
</gene>
<name>A0A1T4PMJ8_9GAMM</name>
<dbReference type="InterPro" id="IPR035093">
    <property type="entry name" value="RelE/ParE_toxin_dom_sf"/>
</dbReference>
<proteinExistence type="inferred from homology"/>
<protein>
    <submittedName>
        <fullName evidence="3">Plasmid stabilization protein</fullName>
    </submittedName>
</protein>
<comment type="similarity">
    <text evidence="1">Belongs to the RelE toxin family.</text>
</comment>
<accession>A0A1T4PMJ8</accession>
<dbReference type="InterPro" id="IPR051803">
    <property type="entry name" value="TA_system_RelE-like_toxin"/>
</dbReference>
<evidence type="ECO:0000313" key="4">
    <source>
        <dbReference type="Proteomes" id="UP000191418"/>
    </source>
</evidence>
<evidence type="ECO:0000256" key="2">
    <source>
        <dbReference type="ARBA" id="ARBA00022649"/>
    </source>
</evidence>
<dbReference type="OrthoDB" id="9798046at2"/>
<evidence type="ECO:0000256" key="1">
    <source>
        <dbReference type="ARBA" id="ARBA00006226"/>
    </source>
</evidence>
<dbReference type="AlphaFoldDB" id="A0A1T4PMJ8"/>
<dbReference type="EMBL" id="MTSM01000010">
    <property type="protein sequence ID" value="OPX55404.1"/>
    <property type="molecule type" value="Genomic_DNA"/>
</dbReference>
<dbReference type="Gene3D" id="3.30.2310.20">
    <property type="entry name" value="RelE-like"/>
    <property type="match status" value="1"/>
</dbReference>
<evidence type="ECO:0000313" key="3">
    <source>
        <dbReference type="EMBL" id="OPX55404.1"/>
    </source>
</evidence>
<dbReference type="PANTHER" id="PTHR33755:SF5">
    <property type="entry name" value="TYPE II TOXIN-ANTITOXIN SYSTEM RELE_PARE FAMILY TOXIN"/>
    <property type="match status" value="1"/>
</dbReference>
<comment type="caution">
    <text evidence="3">The sequence shown here is derived from an EMBL/GenBank/DDBJ whole genome shotgun (WGS) entry which is preliminary data.</text>
</comment>